<dbReference type="EMBL" id="ASRV01000198">
    <property type="protein sequence ID" value="EOR20515.1"/>
    <property type="molecule type" value="Genomic_DNA"/>
</dbReference>
<comment type="caution">
    <text evidence="1">The sequence shown here is derived from an EMBL/GenBank/DDBJ whole genome shotgun (WGS) entry which is preliminary data.</text>
</comment>
<accession>R9BUX6</accession>
<name>R9BUX6_9CLOT</name>
<dbReference type="OrthoDB" id="1937661at2"/>
<protein>
    <submittedName>
        <fullName evidence="1">Uncharacterized protein</fullName>
    </submittedName>
</protein>
<dbReference type="RefSeq" id="WP_016208578.1">
    <property type="nucleotide sequence ID" value="NZ_ASRV01000198.1"/>
</dbReference>
<dbReference type="PATRIC" id="fig|1202534.3.peg.3322"/>
<keyword evidence="2" id="KW-1185">Reference proteome</keyword>
<reference evidence="1 2" key="1">
    <citation type="submission" date="2013-03" db="EMBL/GenBank/DDBJ databases">
        <title>Whole genome shotgun sequencing of Clostridium sartagoforme AAU1.</title>
        <authorList>
            <person name="Joshi C.G."/>
            <person name="Duggirala S.M."/>
            <person name="Nathani N.M."/>
            <person name="Bhatt V.D."/>
            <person name="Patel A.K."/>
            <person name="Pandya P.R."/>
            <person name="KaPatel J.A."/>
        </authorList>
    </citation>
    <scope>NUCLEOTIDE SEQUENCE [LARGE SCALE GENOMIC DNA]</scope>
    <source>
        <strain evidence="1 2">AAU1</strain>
    </source>
</reference>
<evidence type="ECO:0000313" key="1">
    <source>
        <dbReference type="EMBL" id="EOR20515.1"/>
    </source>
</evidence>
<dbReference type="AlphaFoldDB" id="R9BUX6"/>
<gene>
    <name evidence="1" type="ORF">A500_16695</name>
</gene>
<sequence>MIKGILDELILKNSENLSQHNFQTNSSLRINKDVDKLKINDDTSNEDIILMNTHQKLQILM</sequence>
<organism evidence="1 2">
    <name type="scientific">Clostridium sartagoforme AAU1</name>
    <dbReference type="NCBI Taxonomy" id="1202534"/>
    <lineage>
        <taxon>Bacteria</taxon>
        <taxon>Bacillati</taxon>
        <taxon>Bacillota</taxon>
        <taxon>Clostridia</taxon>
        <taxon>Eubacteriales</taxon>
        <taxon>Clostridiaceae</taxon>
        <taxon>Clostridium</taxon>
    </lineage>
</organism>
<proteinExistence type="predicted"/>
<evidence type="ECO:0000313" key="2">
    <source>
        <dbReference type="Proteomes" id="UP000013988"/>
    </source>
</evidence>
<dbReference type="Proteomes" id="UP000013988">
    <property type="component" value="Unassembled WGS sequence"/>
</dbReference>